<comment type="caution">
    <text evidence="4">The sequence shown here is derived from an EMBL/GenBank/DDBJ whole genome shotgun (WGS) entry which is preliminary data.</text>
</comment>
<feature type="domain" description="Nucleotidyl transferase" evidence="3">
    <location>
        <begin position="1"/>
        <end position="228"/>
    </location>
</feature>
<dbReference type="Pfam" id="PF00483">
    <property type="entry name" value="NTP_transferase"/>
    <property type="match status" value="1"/>
</dbReference>
<dbReference type="PANTHER" id="PTHR43584:SF8">
    <property type="entry name" value="N-ACETYLMURAMATE ALPHA-1-PHOSPHATE URIDYLYLTRANSFERASE"/>
    <property type="match status" value="1"/>
</dbReference>
<dbReference type="InterPro" id="IPR050065">
    <property type="entry name" value="GlmU-like"/>
</dbReference>
<organism evidence="4 5">
    <name type="scientific">Uliginosibacterium silvisoli</name>
    <dbReference type="NCBI Taxonomy" id="3114758"/>
    <lineage>
        <taxon>Bacteria</taxon>
        <taxon>Pseudomonadati</taxon>
        <taxon>Pseudomonadota</taxon>
        <taxon>Betaproteobacteria</taxon>
        <taxon>Rhodocyclales</taxon>
        <taxon>Zoogloeaceae</taxon>
        <taxon>Uliginosibacterium</taxon>
    </lineage>
</organism>
<accession>A0ABU6K211</accession>
<dbReference type="InterPro" id="IPR029044">
    <property type="entry name" value="Nucleotide-diphossugar_trans"/>
</dbReference>
<gene>
    <name evidence="4" type="ORF">VVD49_07850</name>
</gene>
<dbReference type="CDD" id="cd06422">
    <property type="entry name" value="NTP_transferase_like_1"/>
    <property type="match status" value="1"/>
</dbReference>
<reference evidence="4 5" key="1">
    <citation type="submission" date="2024-01" db="EMBL/GenBank/DDBJ databases">
        <title>Uliginosibacterium soil sp. nov.</title>
        <authorList>
            <person name="Lv Y."/>
        </authorList>
    </citation>
    <scope>NUCLEOTIDE SEQUENCE [LARGE SCALE GENOMIC DNA]</scope>
    <source>
        <strain evidence="4 5">H3</strain>
    </source>
</reference>
<keyword evidence="5" id="KW-1185">Reference proteome</keyword>
<dbReference type="SUPFAM" id="SSF53448">
    <property type="entry name" value="Nucleotide-diphospho-sugar transferases"/>
    <property type="match status" value="1"/>
</dbReference>
<dbReference type="EMBL" id="JAYXHS010000001">
    <property type="protein sequence ID" value="MEC5385634.1"/>
    <property type="molecule type" value="Genomic_DNA"/>
</dbReference>
<dbReference type="RefSeq" id="WP_327598955.1">
    <property type="nucleotide sequence ID" value="NZ_JAYXHS010000001.1"/>
</dbReference>
<sequence length="238" mass="25617">MILAAGRGERMRPLTDHAPKPLLPVGGKPLIVWHIERLAAAGFNEIVINHAHLGHMLEETLGNGRMWNINLRYSPEGEALETAGGIAKALPLLGPAPFLVVNGDVWCDIDFERFVARGIVGITQGAHVHVALVSNPAHHPAGDFNFLPPQPPSSIGQLSAEPGGTRLTFSGIGVYRAEFFNGITPGEKARLAPLLQTAITGKHVTGEHFNGRWIDVGTPERLAELDTQLKAMTALQPR</sequence>
<evidence type="ECO:0000256" key="1">
    <source>
        <dbReference type="ARBA" id="ARBA00022679"/>
    </source>
</evidence>
<evidence type="ECO:0000256" key="2">
    <source>
        <dbReference type="ARBA" id="ARBA00022695"/>
    </source>
</evidence>
<evidence type="ECO:0000313" key="4">
    <source>
        <dbReference type="EMBL" id="MEC5385634.1"/>
    </source>
</evidence>
<name>A0ABU6K211_9RHOO</name>
<dbReference type="Gene3D" id="3.90.550.10">
    <property type="entry name" value="Spore Coat Polysaccharide Biosynthesis Protein SpsA, Chain A"/>
    <property type="match status" value="1"/>
</dbReference>
<evidence type="ECO:0000313" key="5">
    <source>
        <dbReference type="Proteomes" id="UP001331561"/>
    </source>
</evidence>
<dbReference type="InterPro" id="IPR005835">
    <property type="entry name" value="NTP_transferase_dom"/>
</dbReference>
<dbReference type="Proteomes" id="UP001331561">
    <property type="component" value="Unassembled WGS sequence"/>
</dbReference>
<proteinExistence type="predicted"/>
<keyword evidence="1" id="KW-0808">Transferase</keyword>
<protein>
    <submittedName>
        <fullName evidence="4">Nucleotidyltransferase family protein</fullName>
    </submittedName>
</protein>
<dbReference type="InterPro" id="IPR054790">
    <property type="entry name" value="MurU"/>
</dbReference>
<keyword evidence="2" id="KW-0548">Nucleotidyltransferase</keyword>
<dbReference type="PANTHER" id="PTHR43584">
    <property type="entry name" value="NUCLEOTIDYL TRANSFERASE"/>
    <property type="match status" value="1"/>
</dbReference>
<dbReference type="NCBIfam" id="NF045761">
    <property type="entry name" value="NAMPUrTaseMurU"/>
    <property type="match status" value="1"/>
</dbReference>
<evidence type="ECO:0000259" key="3">
    <source>
        <dbReference type="Pfam" id="PF00483"/>
    </source>
</evidence>